<evidence type="ECO:0000256" key="6">
    <source>
        <dbReference type="ARBA" id="ARBA00022989"/>
    </source>
</evidence>
<name>A0A2T3FXP8_9FIRM</name>
<keyword evidence="11" id="KW-1185">Reference proteome</keyword>
<keyword evidence="4 8" id="KW-0812">Transmembrane</keyword>
<reference evidence="9" key="3">
    <citation type="submission" date="2021-10" db="EMBL/GenBank/DDBJ databases">
        <title>Collection of gut derived symbiotic bacterial strains cultured from healthy donors.</title>
        <authorList>
            <person name="Lin H."/>
            <person name="Littmann E."/>
            <person name="Kohout C."/>
            <person name="Pamer E.G."/>
        </authorList>
    </citation>
    <scope>NUCLEOTIDE SEQUENCE</scope>
    <source>
        <strain evidence="9">DFI.4.48</strain>
    </source>
</reference>
<feature type="transmembrane region" description="Helical" evidence="8">
    <location>
        <begin position="207"/>
        <end position="227"/>
    </location>
</feature>
<evidence type="ECO:0000256" key="8">
    <source>
        <dbReference type="SAM" id="Phobius"/>
    </source>
</evidence>
<evidence type="ECO:0000313" key="11">
    <source>
        <dbReference type="Proteomes" id="UP000241201"/>
    </source>
</evidence>
<feature type="transmembrane region" description="Helical" evidence="8">
    <location>
        <begin position="43"/>
        <end position="64"/>
    </location>
</feature>
<dbReference type="GO" id="GO:0005385">
    <property type="term" value="F:zinc ion transmembrane transporter activity"/>
    <property type="evidence" value="ECO:0007669"/>
    <property type="project" value="TreeGrafter"/>
</dbReference>
<evidence type="ECO:0000313" key="9">
    <source>
        <dbReference type="EMBL" id="MCB8610471.1"/>
    </source>
</evidence>
<comment type="caution">
    <text evidence="10">The sequence shown here is derived from an EMBL/GenBank/DDBJ whole genome shotgun (WGS) entry which is preliminary data.</text>
</comment>
<dbReference type="InterPro" id="IPR003689">
    <property type="entry name" value="ZIP"/>
</dbReference>
<keyword evidence="3" id="KW-1003">Cell membrane</keyword>
<dbReference type="PANTHER" id="PTHR11040:SF211">
    <property type="entry name" value="ZINC TRANSPORTER ZIP11"/>
    <property type="match status" value="1"/>
</dbReference>
<dbReference type="PANTHER" id="PTHR11040">
    <property type="entry name" value="ZINC/IRON TRANSPORTER"/>
    <property type="match status" value="1"/>
</dbReference>
<feature type="transmembrane region" description="Helical" evidence="8">
    <location>
        <begin position="70"/>
        <end position="91"/>
    </location>
</feature>
<comment type="similarity">
    <text evidence="2">Belongs to the ZIP transporter (TC 2.A.5) family.</text>
</comment>
<evidence type="ECO:0000256" key="2">
    <source>
        <dbReference type="ARBA" id="ARBA00006939"/>
    </source>
</evidence>
<dbReference type="AlphaFoldDB" id="A0A2T3FXP8"/>
<gene>
    <name evidence="10" type="ORF">C7U55_08180</name>
    <name evidence="9" type="ORF">LJD69_07690</name>
</gene>
<comment type="subcellular location">
    <subcellularLocation>
        <location evidence="1">Cell membrane</location>
        <topology evidence="1">Multi-pass membrane protein</topology>
    </subcellularLocation>
</comment>
<evidence type="ECO:0000256" key="3">
    <source>
        <dbReference type="ARBA" id="ARBA00022475"/>
    </source>
</evidence>
<evidence type="ECO:0000256" key="4">
    <source>
        <dbReference type="ARBA" id="ARBA00022692"/>
    </source>
</evidence>
<reference evidence="10" key="2">
    <citation type="journal article" date="2019" name="Int. J. Syst. Evol. Microbiol.">
        <title>Faecalibacillus intestinalis gen. nov., sp. nov. and Faecalibacillus faecis sp. nov., isolated from human faeces.</title>
        <authorList>
            <person name="Seo B."/>
            <person name="Jeon K."/>
            <person name="Baek I."/>
            <person name="Lee Y.M."/>
            <person name="Baek K."/>
            <person name="Ko G."/>
        </authorList>
    </citation>
    <scope>NUCLEOTIDE SEQUENCE</scope>
    <source>
        <strain evidence="10">SNUG30370</strain>
    </source>
</reference>
<proteinExistence type="inferred from homology"/>
<feature type="transmembrane region" description="Helical" evidence="8">
    <location>
        <begin position="6"/>
        <end position="31"/>
    </location>
</feature>
<evidence type="ECO:0000256" key="5">
    <source>
        <dbReference type="ARBA" id="ARBA00022833"/>
    </source>
</evidence>
<keyword evidence="6 8" id="KW-1133">Transmembrane helix</keyword>
<dbReference type="GO" id="GO:0005886">
    <property type="term" value="C:plasma membrane"/>
    <property type="evidence" value="ECO:0007669"/>
    <property type="project" value="UniProtKB-SubCell"/>
</dbReference>
<evidence type="ECO:0000256" key="1">
    <source>
        <dbReference type="ARBA" id="ARBA00004651"/>
    </source>
</evidence>
<feature type="transmembrane region" description="Helical" evidence="8">
    <location>
        <begin position="179"/>
        <end position="201"/>
    </location>
</feature>
<feature type="transmembrane region" description="Helical" evidence="8">
    <location>
        <begin position="239"/>
        <end position="258"/>
    </location>
</feature>
<feature type="transmembrane region" description="Helical" evidence="8">
    <location>
        <begin position="117"/>
        <end position="138"/>
    </location>
</feature>
<dbReference type="GeneID" id="77471065"/>
<dbReference type="Proteomes" id="UP001198439">
    <property type="component" value="Unassembled WGS sequence"/>
</dbReference>
<accession>A0A2T3FXP8</accession>
<keyword evidence="7 8" id="KW-0472">Membrane</keyword>
<evidence type="ECO:0000313" key="10">
    <source>
        <dbReference type="EMBL" id="PST40031.1"/>
    </source>
</evidence>
<evidence type="ECO:0000256" key="7">
    <source>
        <dbReference type="ARBA" id="ARBA00023136"/>
    </source>
</evidence>
<dbReference type="EMBL" id="PYLP01000009">
    <property type="protein sequence ID" value="PST40031.1"/>
    <property type="molecule type" value="Genomic_DNA"/>
</dbReference>
<dbReference type="RefSeq" id="WP_048923964.1">
    <property type="nucleotide sequence ID" value="NZ_DAWBWI010000378.1"/>
</dbReference>
<sequence>MLSNIQLFLLAFLLSFFNWLMTFLGSSLVYFVKNKSQKLISSALGLAAGIMIAATFFSLLLPAINQVQDHFFLLFLIPIIFFIGGLFLRLCDKFLPHEHIISHQKEGPQNKLSKNKLLLLAMTLHNIPEGLAVGIAIAGVKSNLLPALILSIGIGIQNFPEGTAISLPLHESGLSRFKAMMYGQFSALVEIPSALFGFLFAQVFSSILPFALSFAAGAMMFVCIEELIPEANALKEIDVGTMSFMVGFMIMMMLDVLLG</sequence>
<organism evidence="10 11">
    <name type="scientific">Faecalibacillus faecis</name>
    <dbReference type="NCBI Taxonomy" id="1982628"/>
    <lineage>
        <taxon>Bacteria</taxon>
        <taxon>Bacillati</taxon>
        <taxon>Bacillota</taxon>
        <taxon>Erysipelotrichia</taxon>
        <taxon>Erysipelotrichales</taxon>
        <taxon>Coprobacillaceae</taxon>
        <taxon>Faecalibacillus</taxon>
    </lineage>
</organism>
<dbReference type="Pfam" id="PF02535">
    <property type="entry name" value="Zip"/>
    <property type="match status" value="1"/>
</dbReference>
<dbReference type="EMBL" id="JAJDKZ010000018">
    <property type="protein sequence ID" value="MCB8610471.1"/>
    <property type="molecule type" value="Genomic_DNA"/>
</dbReference>
<dbReference type="Proteomes" id="UP000241201">
    <property type="component" value="Unassembled WGS sequence"/>
</dbReference>
<keyword evidence="5" id="KW-0862">Zinc</keyword>
<reference evidence="11" key="1">
    <citation type="submission" date="2018-03" db="EMBL/GenBank/DDBJ databases">
        <title>Lachnoclostridium SNUG30370 gen.nov., sp.nov., isolated from human faeces.</title>
        <authorList>
            <person name="Seo B."/>
            <person name="Jeon K."/>
            <person name="Ko G."/>
        </authorList>
    </citation>
    <scope>NUCLEOTIDE SEQUENCE [LARGE SCALE GENOMIC DNA]</scope>
    <source>
        <strain evidence="11">SNUG30370</strain>
    </source>
</reference>
<protein>
    <submittedName>
        <fullName evidence="10">ZIP family metal transporter</fullName>
    </submittedName>
</protein>